<dbReference type="AlphaFoldDB" id="A0A285CJS1"/>
<keyword evidence="3" id="KW-1185">Reference proteome</keyword>
<accession>A0A285CJS1</accession>
<feature type="transmembrane region" description="Helical" evidence="1">
    <location>
        <begin position="6"/>
        <end position="26"/>
    </location>
</feature>
<dbReference type="OrthoDB" id="7745775at2"/>
<protein>
    <submittedName>
        <fullName evidence="2">Flagellar protein FliO/FliZ</fullName>
    </submittedName>
</protein>
<keyword evidence="1" id="KW-1133">Transmembrane helix</keyword>
<keyword evidence="1" id="KW-0472">Membrane</keyword>
<sequence>MDILRPDQILTLALFLALLGGLWLVVKLKAPGISRLANGKRITVAEVAPLGPQDRAILLAVDGREFLILRSRGAAPVVMPLGAAE</sequence>
<name>A0A285CJS1_9RHOB</name>
<gene>
    <name evidence="2" type="ORF">SAMN05878503_101407</name>
</gene>
<proteinExistence type="predicted"/>
<dbReference type="RefSeq" id="WP_097028996.1">
    <property type="nucleotide sequence ID" value="NZ_OAOQ01000001.1"/>
</dbReference>
<keyword evidence="2" id="KW-0969">Cilium</keyword>
<dbReference type="Proteomes" id="UP000219467">
    <property type="component" value="Unassembled WGS sequence"/>
</dbReference>
<evidence type="ECO:0000256" key="1">
    <source>
        <dbReference type="SAM" id="Phobius"/>
    </source>
</evidence>
<keyword evidence="1" id="KW-0812">Transmembrane</keyword>
<reference evidence="3" key="1">
    <citation type="submission" date="2017-08" db="EMBL/GenBank/DDBJ databases">
        <authorList>
            <person name="Varghese N."/>
            <person name="Submissions S."/>
        </authorList>
    </citation>
    <scope>NUCLEOTIDE SEQUENCE [LARGE SCALE GENOMIC DNA]</scope>
    <source>
        <strain evidence="3">JA234</strain>
    </source>
</reference>
<keyword evidence="2" id="KW-0966">Cell projection</keyword>
<evidence type="ECO:0000313" key="2">
    <source>
        <dbReference type="EMBL" id="SNX67769.1"/>
    </source>
</evidence>
<evidence type="ECO:0000313" key="3">
    <source>
        <dbReference type="Proteomes" id="UP000219467"/>
    </source>
</evidence>
<organism evidence="2 3">
    <name type="scientific">Cereibacter ovatus</name>
    <dbReference type="NCBI Taxonomy" id="439529"/>
    <lineage>
        <taxon>Bacteria</taxon>
        <taxon>Pseudomonadati</taxon>
        <taxon>Pseudomonadota</taxon>
        <taxon>Alphaproteobacteria</taxon>
        <taxon>Rhodobacterales</taxon>
        <taxon>Paracoccaceae</taxon>
        <taxon>Cereibacter</taxon>
    </lineage>
</organism>
<keyword evidence="2" id="KW-0282">Flagellum</keyword>
<dbReference type="EMBL" id="OAOQ01000001">
    <property type="protein sequence ID" value="SNX67769.1"/>
    <property type="molecule type" value="Genomic_DNA"/>
</dbReference>